<dbReference type="InParanoid" id="A0A286UF97"/>
<dbReference type="InterPro" id="IPR045145">
    <property type="entry name" value="PTHR15271"/>
</dbReference>
<feature type="region of interest" description="Disordered" evidence="10">
    <location>
        <begin position="221"/>
        <end position="398"/>
    </location>
</feature>
<feature type="repeat" description="WD" evidence="9">
    <location>
        <begin position="152"/>
        <end position="193"/>
    </location>
</feature>
<evidence type="ECO:0000256" key="3">
    <source>
        <dbReference type="ARBA" id="ARBA00022574"/>
    </source>
</evidence>
<feature type="compositionally biased region" description="Gly residues" evidence="10">
    <location>
        <begin position="359"/>
        <end position="382"/>
    </location>
</feature>
<dbReference type="InterPro" id="IPR055410">
    <property type="entry name" value="Beta-prop_CAF1B_HIR1"/>
</dbReference>
<feature type="region of interest" description="Disordered" evidence="10">
    <location>
        <begin position="586"/>
        <end position="624"/>
    </location>
</feature>
<dbReference type="Pfam" id="PF24105">
    <property type="entry name" value="Beta-prop_CAF1B_HIR1"/>
    <property type="match status" value="2"/>
</dbReference>
<keyword evidence="13" id="KW-1185">Reference proteome</keyword>
<feature type="compositionally biased region" description="Low complexity" evidence="10">
    <location>
        <begin position="672"/>
        <end position="692"/>
    </location>
</feature>
<proteinExistence type="inferred from homology"/>
<dbReference type="InterPro" id="IPR001680">
    <property type="entry name" value="WD40_rpt"/>
</dbReference>
<keyword evidence="8" id="KW-0539">Nucleus</keyword>
<feature type="region of interest" description="Disordered" evidence="10">
    <location>
        <begin position="642"/>
        <end position="747"/>
    </location>
</feature>
<dbReference type="GO" id="GO:0005634">
    <property type="term" value="C:nucleus"/>
    <property type="evidence" value="ECO:0007669"/>
    <property type="project" value="UniProtKB-SubCell"/>
</dbReference>
<dbReference type="FunCoup" id="A0A286UF97">
    <property type="interactions" value="477"/>
</dbReference>
<comment type="similarity">
    <text evidence="2">Belongs to the WD repeat HIR1 family.</text>
</comment>
<feature type="compositionally biased region" description="Polar residues" evidence="10">
    <location>
        <begin position="222"/>
        <end position="234"/>
    </location>
</feature>
<feature type="compositionally biased region" description="Basic and acidic residues" evidence="10">
    <location>
        <begin position="487"/>
        <end position="498"/>
    </location>
</feature>
<feature type="domain" description="CAF1B/HIR1 beta-propeller" evidence="11">
    <location>
        <begin position="1"/>
        <end position="207"/>
    </location>
</feature>
<dbReference type="OrthoDB" id="71227at2759"/>
<feature type="compositionally biased region" description="Low complexity" evidence="10">
    <location>
        <begin position="388"/>
        <end position="398"/>
    </location>
</feature>
<comment type="subcellular location">
    <subcellularLocation>
        <location evidence="1">Nucleus</location>
    </subcellularLocation>
</comment>
<name>A0A286UF97_9AGAM</name>
<dbReference type="InterPro" id="IPR036322">
    <property type="entry name" value="WD40_repeat_dom_sf"/>
</dbReference>
<dbReference type="STRING" id="2282107.A0A286UF97"/>
<feature type="compositionally biased region" description="Gly residues" evidence="10">
    <location>
        <begin position="474"/>
        <end position="486"/>
    </location>
</feature>
<comment type="caution">
    <text evidence="12">The sequence shown here is derived from an EMBL/GenBank/DDBJ whole genome shotgun (WGS) entry which is preliminary data.</text>
</comment>
<feature type="compositionally biased region" description="Low complexity" evidence="10">
    <location>
        <begin position="888"/>
        <end position="900"/>
    </location>
</feature>
<keyword evidence="3 9" id="KW-0853">WD repeat</keyword>
<feature type="compositionally biased region" description="Low complexity" evidence="10">
    <location>
        <begin position="304"/>
        <end position="324"/>
    </location>
</feature>
<dbReference type="SMART" id="SM00320">
    <property type="entry name" value="WD40"/>
    <property type="match status" value="4"/>
</dbReference>
<dbReference type="Gene3D" id="2.130.10.10">
    <property type="entry name" value="YVTN repeat-like/Quinoprotein amine dehydrogenase"/>
    <property type="match status" value="2"/>
</dbReference>
<evidence type="ECO:0000313" key="12">
    <source>
        <dbReference type="EMBL" id="PAV18175.1"/>
    </source>
</evidence>
<keyword evidence="6" id="KW-0156">Chromatin regulator</keyword>
<evidence type="ECO:0000256" key="8">
    <source>
        <dbReference type="ARBA" id="ARBA00023242"/>
    </source>
</evidence>
<feature type="compositionally biased region" description="Gly residues" evidence="10">
    <location>
        <begin position="902"/>
        <end position="920"/>
    </location>
</feature>
<dbReference type="GO" id="GO:0033186">
    <property type="term" value="C:CAF-1 complex"/>
    <property type="evidence" value="ECO:0007669"/>
    <property type="project" value="TreeGrafter"/>
</dbReference>
<dbReference type="PROSITE" id="PS50294">
    <property type="entry name" value="WD_REPEATS_REGION"/>
    <property type="match status" value="1"/>
</dbReference>
<dbReference type="GO" id="GO:0006334">
    <property type="term" value="P:nucleosome assembly"/>
    <property type="evidence" value="ECO:0007669"/>
    <property type="project" value="TreeGrafter"/>
</dbReference>
<evidence type="ECO:0000259" key="11">
    <source>
        <dbReference type="Pfam" id="PF24105"/>
    </source>
</evidence>
<feature type="region of interest" description="Disordered" evidence="10">
    <location>
        <begin position="838"/>
        <end position="1026"/>
    </location>
</feature>
<dbReference type="PANTHER" id="PTHR15271:SF4">
    <property type="entry name" value="CHROMATIN ASSEMBLY FACTOR 1 SUBUNIT B"/>
    <property type="match status" value="1"/>
</dbReference>
<feature type="compositionally biased region" description="Low complexity" evidence="10">
    <location>
        <begin position="512"/>
        <end position="522"/>
    </location>
</feature>
<evidence type="ECO:0000256" key="7">
    <source>
        <dbReference type="ARBA" id="ARBA00023204"/>
    </source>
</evidence>
<dbReference type="EMBL" id="NBII01000006">
    <property type="protein sequence ID" value="PAV18175.1"/>
    <property type="molecule type" value="Genomic_DNA"/>
</dbReference>
<evidence type="ECO:0000256" key="4">
    <source>
        <dbReference type="ARBA" id="ARBA00022737"/>
    </source>
</evidence>
<feature type="repeat" description="WD" evidence="9">
    <location>
        <begin position="90"/>
        <end position="121"/>
    </location>
</feature>
<feature type="compositionally biased region" description="Gly residues" evidence="10">
    <location>
        <begin position="523"/>
        <end position="538"/>
    </location>
</feature>
<accession>A0A286UF97</accession>
<evidence type="ECO:0000256" key="6">
    <source>
        <dbReference type="ARBA" id="ARBA00022853"/>
    </source>
</evidence>
<feature type="region of interest" description="Disordered" evidence="10">
    <location>
        <begin position="474"/>
        <end position="539"/>
    </location>
</feature>
<evidence type="ECO:0000256" key="10">
    <source>
        <dbReference type="SAM" id="MobiDB-lite"/>
    </source>
</evidence>
<keyword evidence="5" id="KW-0227">DNA damage</keyword>
<feature type="compositionally biased region" description="Low complexity" evidence="10">
    <location>
        <begin position="590"/>
        <end position="601"/>
    </location>
</feature>
<protein>
    <submittedName>
        <fullName evidence="12">WD40 domain containing protein</fullName>
    </submittedName>
</protein>
<keyword evidence="4" id="KW-0677">Repeat</keyword>
<feature type="compositionally biased region" description="Gly residues" evidence="10">
    <location>
        <begin position="940"/>
        <end position="963"/>
    </location>
</feature>
<reference evidence="12 13" key="1">
    <citation type="journal article" date="2017" name="Mol. Ecol.">
        <title>Comparative and population genomic landscape of Phellinus noxius: A hypervariable fungus causing root rot in trees.</title>
        <authorList>
            <person name="Chung C.L."/>
            <person name="Lee T.J."/>
            <person name="Akiba M."/>
            <person name="Lee H.H."/>
            <person name="Kuo T.H."/>
            <person name="Liu D."/>
            <person name="Ke H.M."/>
            <person name="Yokoi T."/>
            <person name="Roa M.B."/>
            <person name="Lu M.J."/>
            <person name="Chang Y.Y."/>
            <person name="Ann P.J."/>
            <person name="Tsai J.N."/>
            <person name="Chen C.Y."/>
            <person name="Tzean S.S."/>
            <person name="Ota Y."/>
            <person name="Hattori T."/>
            <person name="Sahashi N."/>
            <person name="Liou R.F."/>
            <person name="Kikuchi T."/>
            <person name="Tsai I.J."/>
        </authorList>
    </citation>
    <scope>NUCLEOTIDE SEQUENCE [LARGE SCALE GENOMIC DNA]</scope>
    <source>
        <strain evidence="12 13">FFPRI411160</strain>
    </source>
</reference>
<feature type="compositionally biased region" description="Low complexity" evidence="10">
    <location>
        <begin position="850"/>
        <end position="871"/>
    </location>
</feature>
<feature type="compositionally biased region" description="Low complexity" evidence="10">
    <location>
        <begin position="240"/>
        <end position="258"/>
    </location>
</feature>
<feature type="compositionally biased region" description="Gly residues" evidence="10">
    <location>
        <begin position="610"/>
        <end position="622"/>
    </location>
</feature>
<dbReference type="GO" id="GO:0006335">
    <property type="term" value="P:DNA replication-dependent chromatin assembly"/>
    <property type="evidence" value="ECO:0007669"/>
    <property type="project" value="InterPro"/>
</dbReference>
<evidence type="ECO:0000256" key="9">
    <source>
        <dbReference type="PROSITE-ProRule" id="PRU00221"/>
    </source>
</evidence>
<evidence type="ECO:0000313" key="13">
    <source>
        <dbReference type="Proteomes" id="UP000217199"/>
    </source>
</evidence>
<dbReference type="Proteomes" id="UP000217199">
    <property type="component" value="Unassembled WGS sequence"/>
</dbReference>
<evidence type="ECO:0000256" key="1">
    <source>
        <dbReference type="ARBA" id="ARBA00004123"/>
    </source>
</evidence>
<feature type="domain" description="CAF1B/HIR1 beta-propeller" evidence="11">
    <location>
        <begin position="752"/>
        <end position="821"/>
    </location>
</feature>
<dbReference type="GO" id="GO:0006281">
    <property type="term" value="P:DNA repair"/>
    <property type="evidence" value="ECO:0007669"/>
    <property type="project" value="UniProtKB-KW"/>
</dbReference>
<dbReference type="AlphaFoldDB" id="A0A286UF97"/>
<feature type="compositionally biased region" description="Gly residues" evidence="10">
    <location>
        <begin position="977"/>
        <end position="1006"/>
    </location>
</feature>
<dbReference type="SUPFAM" id="SSF50978">
    <property type="entry name" value="WD40 repeat-like"/>
    <property type="match status" value="1"/>
</dbReference>
<dbReference type="PROSITE" id="PS50082">
    <property type="entry name" value="WD_REPEATS_2"/>
    <property type="match status" value="2"/>
</dbReference>
<gene>
    <name evidence="12" type="ORF">PNOK_0666100</name>
</gene>
<dbReference type="PANTHER" id="PTHR15271">
    <property type="entry name" value="CHROMATIN ASSEMBLY FACTOR 1 SUBUNIT B"/>
    <property type="match status" value="1"/>
</dbReference>
<organism evidence="12 13">
    <name type="scientific">Pyrrhoderma noxium</name>
    <dbReference type="NCBI Taxonomy" id="2282107"/>
    <lineage>
        <taxon>Eukaryota</taxon>
        <taxon>Fungi</taxon>
        <taxon>Dikarya</taxon>
        <taxon>Basidiomycota</taxon>
        <taxon>Agaricomycotina</taxon>
        <taxon>Agaricomycetes</taxon>
        <taxon>Hymenochaetales</taxon>
        <taxon>Hymenochaetaceae</taxon>
        <taxon>Pyrrhoderma</taxon>
    </lineage>
</organism>
<evidence type="ECO:0000256" key="2">
    <source>
        <dbReference type="ARBA" id="ARBA00007306"/>
    </source>
</evidence>
<evidence type="ECO:0000256" key="5">
    <source>
        <dbReference type="ARBA" id="ARBA00022763"/>
    </source>
</evidence>
<feature type="compositionally biased region" description="Gly residues" evidence="10">
    <location>
        <begin position="733"/>
        <end position="747"/>
    </location>
</feature>
<dbReference type="InterPro" id="IPR015943">
    <property type="entry name" value="WD40/YVTN_repeat-like_dom_sf"/>
</dbReference>
<sequence>MRVRTLEIRWHDSKPINSCDFQPVPPKKSRPANDNDFTQQAYRLATAGEDNNVRVWMVYPNMLPPSVVEGASTSNQPAPHPPRVEYLSTLAKHQAPVNVVRFSPNGELIASAGDDGMVIIWCPSSTAPSAAFGSETEELSYDKEFWKARTPFRCTTMQVYDLAWSPTGEYIITGSTDNTARIFTSADGKCIREIAEHSHYVQGVAAKQGPSAFEVHAVGKNTKMSVRQSRTPSVTKHHSSSSSSRVRGGATAATAAGGTRRRESASVASDAESGVASDRDDIYPPPPPLSQQQQGQGQGQGHVIATPLTPAPSIASTPSASGPPIFLPPPSDRTLSRRSSFSSVAPGSPAPSHYSASNVGGGDSNFGGGGERGGSGGGGGGRTPSPSPSLSSISASLSGSMVPPLPAIRAPPSPQLVATVAAQTRMMMMMGSGRLTFSPDGGLLLTPSGHFEDPSNIGPLMGGGALVGGSGGGGGGAGGGAGGEGGEILRGRRGHPSDEYLDDTGSVGGAGAAAAAGDPSSSGNGGSGGSGSGGGGSGSASSVFIYSRANFARPPIGQLPGHKKASIAVKFSPVLYSLRAGVVGAGAGSGAEEQSQSQSQSHGHEHGHGHGSSGGSGSGSGSAGQTVNVAIERGMNEIVDVDMVGLGPGSTSTSTSTSMIPESYAEGEPLCSPSKRGSQPPSQSQSQSDSWSGAAHTLPSPALSAIDGVPRTPGKRDRDRGRRSGASASASGSGSGSTSGAGTGTGTGAGTGTVFALPYRMLFAVATMDSISIHDTQQAGPIALLTKLHYDEFTDMTWSPDGQCLILSSRDGYCTIVIFDEPIPAHSTQQHAIQLQSMTFPHPHPHPHTHIQSPSHTHTQSPSHTQMHTQSPSHTQTGTHAYPHTPTHSRTQSTASARTSVAGGGTGTGGTGGGGQGHGHGTASPTSLKRSAPVHSPERVGGGAGNSSGVGAGGVGVGGGEGGESVDPPLLDLSEGVGAGGVGEGGSVEEGGSGGGSGGNGGGKAAGGPPKKKRRVALTRVGGVDT</sequence>
<keyword evidence="7" id="KW-0234">DNA repair</keyword>